<reference evidence="2" key="2">
    <citation type="submission" date="2019-02" db="EMBL/GenBank/DDBJ databases">
        <title>Opniocepnalus argus Var Kimnra genome.</title>
        <authorList>
            <person name="Zhou C."/>
            <person name="Xiao S."/>
        </authorList>
    </citation>
    <scope>NUCLEOTIDE SEQUENCE [LARGE SCALE GENOMIC DNA]</scope>
</reference>
<evidence type="ECO:0000313" key="1">
    <source>
        <dbReference type="EMBL" id="KAF3708576.1"/>
    </source>
</evidence>
<name>A0A6G1R2G2_CHAAH</name>
<keyword evidence="2" id="KW-1185">Reference proteome</keyword>
<organism evidence="1 2">
    <name type="scientific">Channa argus</name>
    <name type="common">Northern snakehead</name>
    <name type="synonym">Ophicephalus argus</name>
    <dbReference type="NCBI Taxonomy" id="215402"/>
    <lineage>
        <taxon>Eukaryota</taxon>
        <taxon>Metazoa</taxon>
        <taxon>Chordata</taxon>
        <taxon>Craniata</taxon>
        <taxon>Vertebrata</taxon>
        <taxon>Euteleostomi</taxon>
        <taxon>Actinopterygii</taxon>
        <taxon>Neopterygii</taxon>
        <taxon>Teleostei</taxon>
        <taxon>Neoteleostei</taxon>
        <taxon>Acanthomorphata</taxon>
        <taxon>Anabantaria</taxon>
        <taxon>Anabantiformes</taxon>
        <taxon>Channoidei</taxon>
        <taxon>Channidae</taxon>
        <taxon>Channa</taxon>
    </lineage>
</organism>
<dbReference type="Proteomes" id="UP000503349">
    <property type="component" value="Chromosome 1"/>
</dbReference>
<dbReference type="EMBL" id="CM015712">
    <property type="protein sequence ID" value="KAF3708576.1"/>
    <property type="molecule type" value="Genomic_DNA"/>
</dbReference>
<proteinExistence type="predicted"/>
<gene>
    <name evidence="1" type="ORF">EXN66_Car001750</name>
</gene>
<dbReference type="AlphaFoldDB" id="A0A6G1R2G2"/>
<accession>A0A6G1R2G2</accession>
<sequence length="60" mass="6584">MCVCVSCVFSRSGEKLFYSTFTELIGNCSYNSACENNCIISCVDMEKSNVIKSITLATPQ</sequence>
<protein>
    <submittedName>
        <fullName evidence="1">Uncharacterized protein</fullName>
    </submittedName>
</protein>
<evidence type="ECO:0000313" key="2">
    <source>
        <dbReference type="Proteomes" id="UP000503349"/>
    </source>
</evidence>
<reference evidence="1 2" key="1">
    <citation type="submission" date="2019-02" db="EMBL/GenBank/DDBJ databases">
        <title>Opniocepnalus argus genome.</title>
        <authorList>
            <person name="Zhou C."/>
            <person name="Xiao S."/>
        </authorList>
    </citation>
    <scope>NUCLEOTIDE SEQUENCE [LARGE SCALE GENOMIC DNA]</scope>
    <source>
        <strain evidence="1">OARG1902GOOAL</strain>
        <tissue evidence="1">Muscle</tissue>
    </source>
</reference>